<name>A0AAV2SR20_MEGNR</name>
<feature type="transmembrane region" description="Helical" evidence="14">
    <location>
        <begin position="829"/>
        <end position="852"/>
    </location>
</feature>
<feature type="region of interest" description="Disordered" evidence="13">
    <location>
        <begin position="348"/>
        <end position="389"/>
    </location>
</feature>
<evidence type="ECO:0000259" key="15">
    <source>
        <dbReference type="PROSITE" id="PS50221"/>
    </source>
</evidence>
<feature type="domain" description="SUEL-type lectin" evidence="17">
    <location>
        <begin position="232"/>
        <end position="321"/>
    </location>
</feature>
<keyword evidence="7 14" id="KW-1133">Transmembrane helix</keyword>
<dbReference type="InterPro" id="IPR043159">
    <property type="entry name" value="Lectin_gal-bd_sf"/>
</dbReference>
<feature type="compositionally biased region" description="Low complexity" evidence="13">
    <location>
        <begin position="355"/>
        <end position="389"/>
    </location>
</feature>
<dbReference type="Pfam" id="PF01825">
    <property type="entry name" value="GPS"/>
    <property type="match status" value="1"/>
</dbReference>
<dbReference type="AlphaFoldDB" id="A0AAV2SR20"/>
<comment type="subcellular location">
    <subcellularLocation>
        <location evidence="1">Cell membrane</location>
        <topology evidence="1">Multi-pass membrane protein</topology>
    </subcellularLocation>
</comment>
<dbReference type="Pfam" id="PF02793">
    <property type="entry name" value="HRM"/>
    <property type="match status" value="1"/>
</dbReference>
<evidence type="ECO:0000256" key="13">
    <source>
        <dbReference type="SAM" id="MobiDB-lite"/>
    </source>
</evidence>
<feature type="domain" description="G-protein coupled receptors family 2 profile 2" evidence="18">
    <location>
        <begin position="827"/>
        <end position="999"/>
    </location>
</feature>
<feature type="transmembrane region" description="Helical" evidence="14">
    <location>
        <begin position="932"/>
        <end position="952"/>
    </location>
</feature>
<dbReference type="InterPro" id="IPR000922">
    <property type="entry name" value="Lectin_gal-bd_dom"/>
</dbReference>
<evidence type="ECO:0000256" key="3">
    <source>
        <dbReference type="ARBA" id="ARBA00022475"/>
    </source>
</evidence>
<dbReference type="InterPro" id="IPR032471">
    <property type="entry name" value="AGRL2-4_GAIN_subdom_A"/>
</dbReference>
<evidence type="ECO:0000256" key="2">
    <source>
        <dbReference type="ARBA" id="ARBA00010933"/>
    </source>
</evidence>
<dbReference type="SUPFAM" id="SSF111418">
    <property type="entry name" value="Hormone receptor domain"/>
    <property type="match status" value="1"/>
</dbReference>
<sequence>MLVVQCSYRWLLRHLLNLFNSVRIVGCPMSRNGLEKDSQRCPSTVGRLHSGEGVAAPHAFYTAIIDSDPRCNLWCFKYREEPINYMPGNFKRHATQRHVPLRLRLRGTYRIMQLVKKQKQYRNQSTNRALPTYHSGGVTVSDFKIAAGTGGGDETSKSGLSTMATRRTRGPAPANKSFSHSWRAIERSILLYNLIVVSVYSKGHILASPKRYSDSQRLVHERSQSSYRTAYACEGMELNIECEAGHVINVIRANYGRFSITICNTHGNTEWSVNCQSMRTHRVLADRCSGKSSCNMAVSSEIFDDPCPGTYKYIEVHYSCGAATTTTTTARPRPPWLLTTRPPIWLPPALSTNFTTTAKPTTTTTTTTSTTTSSTTTTTTTTTTLPPATSPVLLLDDEQAAVETTQEDAVPTTSRAVAATIAVPAPSGPSVAAPITPNITTPRSKLPPPMAPPAVGSTDSDYESPWCPPSFVRGLLWNWTRGGDIAVQPCPGGASGWARRTCLSKGWEDHSDLSECRSVWLNTMESRVEAKDSLLNIANDLATVTGSKALYGGDLTTTARLLSTLATHMVDHALAFPDPRQREALVTEMLQAVLTTGSSLLAEGMTGPWGDLSAKERHHAVTKLMVALEEAAFLLADAIPPDNEVAHYKSHILASVRAAVGNGNSVHFPSAKDQTLDWSFADSVSLPPEAILENSDRGVTRVVFLTYRHLEDLLAPGNEVIGSSASHRSNVSRFVNSRVVSASLGRGRHIQLPEPVTLTFALLRQENVSKPICAFWDYTTAAWSDEGCLVLRSNRTHVTCQCDHLTNFAVLMEENTGQVMEDSQTALRILGYVGCVVALLFVAGSLLVFSVFRSLHSPRTAVHRHVCICLSLAELVFLVGVWRTSDTVLCGIIAGVLHYTLLAAFAWMFMEGVHVYLSVARAVECDSLRLRWWHYVLAYGLPLLVVSVSAIVDPFSYGTPSYCLLRTDNYFVFSLVGPALLLLLAHLTLLAAALVYICRLAPDDSLKTKEMARLDSTREIAVCINIMLFIIMTVPSCILFLLKRKSGESGDFCIGSAHNPCPIWMIYFLKNKSVFSSCR</sequence>
<dbReference type="Pfam" id="PF00002">
    <property type="entry name" value="7tm_2"/>
    <property type="match status" value="1"/>
</dbReference>
<dbReference type="InterPro" id="IPR000832">
    <property type="entry name" value="GPCR_2_secretin-like"/>
</dbReference>
<evidence type="ECO:0000256" key="8">
    <source>
        <dbReference type="ARBA" id="ARBA00023040"/>
    </source>
</evidence>
<dbReference type="InterPro" id="IPR017981">
    <property type="entry name" value="GPCR_2-like_7TM"/>
</dbReference>
<dbReference type="PROSITE" id="PS50228">
    <property type="entry name" value="SUEL_LECTIN"/>
    <property type="match status" value="1"/>
</dbReference>
<dbReference type="PRINTS" id="PR00249">
    <property type="entry name" value="GPCRSECRETIN"/>
</dbReference>
<dbReference type="PANTHER" id="PTHR12011:SF347">
    <property type="entry name" value="FI21270P1-RELATED"/>
    <property type="match status" value="1"/>
</dbReference>
<dbReference type="InterPro" id="IPR036445">
    <property type="entry name" value="GPCR_2_extracell_dom_sf"/>
</dbReference>
<dbReference type="SMART" id="SM00008">
    <property type="entry name" value="HormR"/>
    <property type="match status" value="1"/>
</dbReference>
<dbReference type="Gene3D" id="2.60.120.740">
    <property type="match status" value="1"/>
</dbReference>
<reference evidence="19 20" key="1">
    <citation type="submission" date="2024-05" db="EMBL/GenBank/DDBJ databases">
        <authorList>
            <person name="Wallberg A."/>
        </authorList>
    </citation>
    <scope>NUCLEOTIDE SEQUENCE [LARGE SCALE GENOMIC DNA]</scope>
</reference>
<dbReference type="GO" id="GO:0030246">
    <property type="term" value="F:carbohydrate binding"/>
    <property type="evidence" value="ECO:0007669"/>
    <property type="project" value="UniProtKB-KW"/>
</dbReference>
<evidence type="ECO:0000259" key="16">
    <source>
        <dbReference type="PROSITE" id="PS50227"/>
    </source>
</evidence>
<keyword evidence="4 14" id="KW-0812">Transmembrane</keyword>
<dbReference type="PROSITE" id="PS50227">
    <property type="entry name" value="G_PROTEIN_RECEP_F2_3"/>
    <property type="match status" value="1"/>
</dbReference>
<feature type="transmembrane region" description="Helical" evidence="14">
    <location>
        <begin position="972"/>
        <end position="998"/>
    </location>
</feature>
<feature type="domain" description="GAIN-B" evidence="15">
    <location>
        <begin position="651"/>
        <end position="818"/>
    </location>
</feature>
<feature type="transmembrane region" description="Helical" evidence="14">
    <location>
        <begin position="896"/>
        <end position="920"/>
    </location>
</feature>
<evidence type="ECO:0000256" key="14">
    <source>
        <dbReference type="SAM" id="Phobius"/>
    </source>
</evidence>
<evidence type="ECO:0000313" key="20">
    <source>
        <dbReference type="Proteomes" id="UP001497623"/>
    </source>
</evidence>
<dbReference type="Pfam" id="PF02140">
    <property type="entry name" value="SUEL_Lectin"/>
    <property type="match status" value="1"/>
</dbReference>
<evidence type="ECO:0000313" key="19">
    <source>
        <dbReference type="EMBL" id="CAL4223886.1"/>
    </source>
</evidence>
<dbReference type="InterPro" id="IPR057244">
    <property type="entry name" value="GAIN_B"/>
</dbReference>
<dbReference type="Gene3D" id="4.10.1240.10">
    <property type="entry name" value="GPCR, family 2, extracellular hormone receptor domain"/>
    <property type="match status" value="1"/>
</dbReference>
<dbReference type="EMBL" id="CAXKWB010099929">
    <property type="protein sequence ID" value="CAL4223886.1"/>
    <property type="molecule type" value="Genomic_DNA"/>
</dbReference>
<dbReference type="Proteomes" id="UP001497623">
    <property type="component" value="Unassembled WGS sequence"/>
</dbReference>
<evidence type="ECO:0000256" key="6">
    <source>
        <dbReference type="ARBA" id="ARBA00022734"/>
    </source>
</evidence>
<dbReference type="PROSITE" id="PS50221">
    <property type="entry name" value="GAIN_B"/>
    <property type="match status" value="1"/>
</dbReference>
<feature type="region of interest" description="Disordered" evidence="13">
    <location>
        <begin position="432"/>
        <end position="463"/>
    </location>
</feature>
<keyword evidence="11" id="KW-0675">Receptor</keyword>
<feature type="transmembrane region" description="Helical" evidence="14">
    <location>
        <begin position="864"/>
        <end position="884"/>
    </location>
</feature>
<evidence type="ECO:0000259" key="17">
    <source>
        <dbReference type="PROSITE" id="PS50228"/>
    </source>
</evidence>
<feature type="domain" description="G-protein coupled receptors family 2 profile 1" evidence="16">
    <location>
        <begin position="463"/>
        <end position="520"/>
    </location>
</feature>
<dbReference type="GO" id="GO:0004930">
    <property type="term" value="F:G protein-coupled receptor activity"/>
    <property type="evidence" value="ECO:0007669"/>
    <property type="project" value="UniProtKB-KW"/>
</dbReference>
<dbReference type="Pfam" id="PF16489">
    <property type="entry name" value="GAIN"/>
    <property type="match status" value="1"/>
</dbReference>
<accession>A0AAV2SR20</accession>
<evidence type="ECO:0000256" key="1">
    <source>
        <dbReference type="ARBA" id="ARBA00004651"/>
    </source>
</evidence>
<comment type="caution">
    <text evidence="19">The sequence shown here is derived from an EMBL/GenBank/DDBJ whole genome shotgun (WGS) entry which is preliminary data.</text>
</comment>
<protein>
    <recommendedName>
        <fullName evidence="21">Latrophilin Cirl</fullName>
    </recommendedName>
</protein>
<feature type="transmembrane region" description="Helical" evidence="14">
    <location>
        <begin position="1019"/>
        <end position="1042"/>
    </location>
</feature>
<organism evidence="19 20">
    <name type="scientific">Meganyctiphanes norvegica</name>
    <name type="common">Northern krill</name>
    <name type="synonym">Thysanopoda norvegica</name>
    <dbReference type="NCBI Taxonomy" id="48144"/>
    <lineage>
        <taxon>Eukaryota</taxon>
        <taxon>Metazoa</taxon>
        <taxon>Ecdysozoa</taxon>
        <taxon>Arthropoda</taxon>
        <taxon>Crustacea</taxon>
        <taxon>Multicrustacea</taxon>
        <taxon>Malacostraca</taxon>
        <taxon>Eumalacostraca</taxon>
        <taxon>Eucarida</taxon>
        <taxon>Euphausiacea</taxon>
        <taxon>Euphausiidae</taxon>
        <taxon>Meganyctiphanes</taxon>
    </lineage>
</organism>
<evidence type="ECO:0000256" key="4">
    <source>
        <dbReference type="ARBA" id="ARBA00022692"/>
    </source>
</evidence>
<evidence type="ECO:0000256" key="7">
    <source>
        <dbReference type="ARBA" id="ARBA00022989"/>
    </source>
</evidence>
<dbReference type="InterPro" id="IPR046338">
    <property type="entry name" value="GAIN_dom_sf"/>
</dbReference>
<evidence type="ECO:0000256" key="5">
    <source>
        <dbReference type="ARBA" id="ARBA00022729"/>
    </source>
</evidence>
<dbReference type="Gene3D" id="1.25.40.610">
    <property type="match status" value="1"/>
</dbReference>
<keyword evidence="12" id="KW-0807">Transducer</keyword>
<evidence type="ECO:0000256" key="12">
    <source>
        <dbReference type="ARBA" id="ARBA00023224"/>
    </source>
</evidence>
<keyword evidence="9 14" id="KW-0472">Membrane</keyword>
<dbReference type="Gene3D" id="2.60.220.50">
    <property type="match status" value="1"/>
</dbReference>
<evidence type="ECO:0000259" key="18">
    <source>
        <dbReference type="PROSITE" id="PS50261"/>
    </source>
</evidence>
<dbReference type="GO" id="GO:0005886">
    <property type="term" value="C:plasma membrane"/>
    <property type="evidence" value="ECO:0007669"/>
    <property type="project" value="UniProtKB-SubCell"/>
</dbReference>
<dbReference type="SUPFAM" id="SSF81321">
    <property type="entry name" value="Family A G protein-coupled receptor-like"/>
    <property type="match status" value="1"/>
</dbReference>
<dbReference type="Gene3D" id="1.20.1070.10">
    <property type="entry name" value="Rhodopsin 7-helix transmembrane proteins"/>
    <property type="match status" value="1"/>
</dbReference>
<dbReference type="GO" id="GO:0007166">
    <property type="term" value="P:cell surface receptor signaling pathway"/>
    <property type="evidence" value="ECO:0007669"/>
    <property type="project" value="InterPro"/>
</dbReference>
<comment type="similarity">
    <text evidence="2">Belongs to the G-protein coupled receptor 2 family. LN-TM7 subfamily.</text>
</comment>
<dbReference type="SMART" id="SM00303">
    <property type="entry name" value="GPS"/>
    <property type="match status" value="1"/>
</dbReference>
<dbReference type="CDD" id="cd22830">
    <property type="entry name" value="Gal_Rha_Lectin_dCirl"/>
    <property type="match status" value="1"/>
</dbReference>
<keyword evidence="5" id="KW-0732">Signal</keyword>
<feature type="non-terminal residue" evidence="19">
    <location>
        <position position="1079"/>
    </location>
</feature>
<gene>
    <name evidence="19" type="ORF">MNOR_LOCUS39284</name>
</gene>
<dbReference type="FunFam" id="2.60.120.740:FF:000001">
    <property type="entry name" value="Adhesion G protein-coupled receptor L2"/>
    <property type="match status" value="1"/>
</dbReference>
<keyword evidence="6" id="KW-0430">Lectin</keyword>
<evidence type="ECO:0000256" key="9">
    <source>
        <dbReference type="ARBA" id="ARBA00023136"/>
    </source>
</evidence>
<keyword evidence="8" id="KW-0297">G-protein coupled receptor</keyword>
<dbReference type="PANTHER" id="PTHR12011">
    <property type="entry name" value="ADHESION G-PROTEIN COUPLED RECEPTOR"/>
    <property type="match status" value="1"/>
</dbReference>
<dbReference type="InterPro" id="IPR000203">
    <property type="entry name" value="GPS"/>
</dbReference>
<proteinExistence type="inferred from homology"/>
<keyword evidence="20" id="KW-1185">Reference proteome</keyword>
<evidence type="ECO:0008006" key="21">
    <source>
        <dbReference type="Google" id="ProtNLM"/>
    </source>
</evidence>
<keyword evidence="3" id="KW-1003">Cell membrane</keyword>
<evidence type="ECO:0000256" key="11">
    <source>
        <dbReference type="ARBA" id="ARBA00023170"/>
    </source>
</evidence>
<keyword evidence="10" id="KW-1015">Disulfide bond</keyword>
<dbReference type="InterPro" id="IPR001879">
    <property type="entry name" value="GPCR_2_extracellular_dom"/>
</dbReference>
<evidence type="ECO:0000256" key="10">
    <source>
        <dbReference type="ARBA" id="ARBA00023157"/>
    </source>
</evidence>
<dbReference type="PROSITE" id="PS50261">
    <property type="entry name" value="G_PROTEIN_RECEP_F2_4"/>
    <property type="match status" value="1"/>
</dbReference>